<dbReference type="AlphaFoldDB" id="A0A7G9Y306"/>
<dbReference type="InterPro" id="IPR006977">
    <property type="entry name" value="Yip1_dom"/>
</dbReference>
<evidence type="ECO:0000256" key="4">
    <source>
        <dbReference type="ARBA" id="ARBA00023136"/>
    </source>
</evidence>
<feature type="transmembrane region" description="Helical" evidence="5">
    <location>
        <begin position="22"/>
        <end position="44"/>
    </location>
</feature>
<dbReference type="EMBL" id="MT630734">
    <property type="protein sequence ID" value="QNO42390.1"/>
    <property type="molecule type" value="Genomic_DNA"/>
</dbReference>
<dbReference type="Pfam" id="PF04893">
    <property type="entry name" value="Yip1"/>
    <property type="match status" value="1"/>
</dbReference>
<comment type="subcellular location">
    <subcellularLocation>
        <location evidence="1">Membrane</location>
        <topology evidence="1">Multi-pass membrane protein</topology>
    </subcellularLocation>
</comment>
<evidence type="ECO:0000256" key="3">
    <source>
        <dbReference type="ARBA" id="ARBA00022989"/>
    </source>
</evidence>
<feature type="transmembrane region" description="Helical" evidence="5">
    <location>
        <begin position="183"/>
        <end position="203"/>
    </location>
</feature>
<evidence type="ECO:0000256" key="5">
    <source>
        <dbReference type="SAM" id="Phobius"/>
    </source>
</evidence>
<keyword evidence="3 5" id="KW-1133">Transmembrane helix</keyword>
<sequence>MTNVLTNLDRFFAELSAKDAKLMTPFVIVLVAAIIAAISAMMMMDVMASSLPAEAAAFADIGAAVGAIGGLIMQFIMWLLYAGVFYVISMFFGGEGSFKRSLEFIGYGFIPSIVGAIIGLVVMMTVLPTIEFSIENPELFQQALMNNPTMQASAVLGIFLMLWSANIWIFAIKHARNLSTRNALITVGVPVGIYLLYSISMMYKMGI</sequence>
<feature type="domain" description="Yip1" evidence="6">
    <location>
        <begin position="3"/>
        <end position="199"/>
    </location>
</feature>
<organism evidence="7">
    <name type="scientific">Candidatus Methanogaster sp. ANME-2c ERB4</name>
    <dbReference type="NCBI Taxonomy" id="2759911"/>
    <lineage>
        <taxon>Archaea</taxon>
        <taxon>Methanobacteriati</taxon>
        <taxon>Methanobacteriota</taxon>
        <taxon>Stenosarchaea group</taxon>
        <taxon>Methanomicrobia</taxon>
        <taxon>Methanosarcinales</taxon>
        <taxon>ANME-2 cluster</taxon>
        <taxon>Candidatus Methanogasteraceae</taxon>
        <taxon>Candidatus Methanogaster</taxon>
    </lineage>
</organism>
<dbReference type="GO" id="GO:0016020">
    <property type="term" value="C:membrane"/>
    <property type="evidence" value="ECO:0007669"/>
    <property type="project" value="UniProtKB-SubCell"/>
</dbReference>
<evidence type="ECO:0000259" key="6">
    <source>
        <dbReference type="Pfam" id="PF04893"/>
    </source>
</evidence>
<evidence type="ECO:0000256" key="1">
    <source>
        <dbReference type="ARBA" id="ARBA00004141"/>
    </source>
</evidence>
<feature type="transmembrane region" description="Helical" evidence="5">
    <location>
        <begin position="104"/>
        <end position="130"/>
    </location>
</feature>
<evidence type="ECO:0000256" key="2">
    <source>
        <dbReference type="ARBA" id="ARBA00022692"/>
    </source>
</evidence>
<keyword evidence="2 5" id="KW-0812">Transmembrane</keyword>
<feature type="transmembrane region" description="Helical" evidence="5">
    <location>
        <begin position="64"/>
        <end position="92"/>
    </location>
</feature>
<proteinExistence type="predicted"/>
<accession>A0A7G9Y306</accession>
<name>A0A7G9Y306_9EURY</name>
<gene>
    <name evidence="7" type="ORF">LFOPHFOE_00030</name>
</gene>
<protein>
    <recommendedName>
        <fullName evidence="6">Yip1 domain-containing protein</fullName>
    </recommendedName>
</protein>
<evidence type="ECO:0000313" key="7">
    <source>
        <dbReference type="EMBL" id="QNO42390.1"/>
    </source>
</evidence>
<keyword evidence="4 5" id="KW-0472">Membrane</keyword>
<reference evidence="7" key="1">
    <citation type="submission" date="2020-06" db="EMBL/GenBank/DDBJ databases">
        <title>Unique genomic features of the anaerobic methanotrophic archaea.</title>
        <authorList>
            <person name="Chadwick G.L."/>
            <person name="Skennerton C.T."/>
            <person name="Laso-Perez R."/>
            <person name="Leu A.O."/>
            <person name="Speth D.R."/>
            <person name="Yu H."/>
            <person name="Morgan-Lang C."/>
            <person name="Hatzenpichler R."/>
            <person name="Goudeau D."/>
            <person name="Malmstrom R."/>
            <person name="Brazelton W.J."/>
            <person name="Woyke T."/>
            <person name="Hallam S.J."/>
            <person name="Tyson G.W."/>
            <person name="Wegener G."/>
            <person name="Boetius A."/>
            <person name="Orphan V."/>
        </authorList>
    </citation>
    <scope>NUCLEOTIDE SEQUENCE</scope>
</reference>
<feature type="transmembrane region" description="Helical" evidence="5">
    <location>
        <begin position="150"/>
        <end position="171"/>
    </location>
</feature>